<feature type="domain" description="LamG-like jellyroll fold" evidence="3">
    <location>
        <begin position="108"/>
        <end position="257"/>
    </location>
</feature>
<protein>
    <recommendedName>
        <fullName evidence="3">LamG-like jellyroll fold domain-containing protein</fullName>
    </recommendedName>
</protein>
<evidence type="ECO:0000313" key="4">
    <source>
        <dbReference type="EMBL" id="GAI26140.1"/>
    </source>
</evidence>
<proteinExistence type="predicted"/>
<dbReference type="Pfam" id="PF13385">
    <property type="entry name" value="Laminin_G_3"/>
    <property type="match status" value="1"/>
</dbReference>
<evidence type="ECO:0000256" key="1">
    <source>
        <dbReference type="ARBA" id="ARBA00022729"/>
    </source>
</evidence>
<feature type="non-terminal residue" evidence="4">
    <location>
        <position position="261"/>
    </location>
</feature>
<sequence length="261" mass="29009">MKYRIMILVALWCMTFQAFFARASNEGMVSAWWTFDALKTMEKIDQNGDNARTIHGKVFVVDKARNILDVVSGAYVKVVTGVCGNSLLLDGNTGFIMREANKTPKLNGDFSVSAWIAPGAYPRHWCPVVDQGSSEGVGYFLGIDSTGHVKFMIRLKNGESYEVQTNESIPLRKWTYITGVLSAENLMTLYVNGRPVAKASVPFDFSLPEHSNLIIGRSREKSMPDGTIRKHGTAAVFSFFDGLIDELEIYDCQLSGDEILK</sequence>
<accession>X1NH59</accession>
<dbReference type="SMART" id="SM00560">
    <property type="entry name" value="LamGL"/>
    <property type="match status" value="1"/>
</dbReference>
<dbReference type="Gene3D" id="2.60.120.200">
    <property type="match status" value="1"/>
</dbReference>
<reference evidence="4" key="1">
    <citation type="journal article" date="2014" name="Front. Microbiol.">
        <title>High frequency of phylogenetically diverse reductive dehalogenase-homologous genes in deep subseafloor sedimentary metagenomes.</title>
        <authorList>
            <person name="Kawai M."/>
            <person name="Futagami T."/>
            <person name="Toyoda A."/>
            <person name="Takaki Y."/>
            <person name="Nishi S."/>
            <person name="Hori S."/>
            <person name="Arai W."/>
            <person name="Tsubouchi T."/>
            <person name="Morono Y."/>
            <person name="Uchiyama I."/>
            <person name="Ito T."/>
            <person name="Fujiyama A."/>
            <person name="Inagaki F."/>
            <person name="Takami H."/>
        </authorList>
    </citation>
    <scope>NUCLEOTIDE SEQUENCE</scope>
    <source>
        <strain evidence="4">Expedition CK06-06</strain>
    </source>
</reference>
<dbReference type="EMBL" id="BARV01017687">
    <property type="protein sequence ID" value="GAI26140.1"/>
    <property type="molecule type" value="Genomic_DNA"/>
</dbReference>
<keyword evidence="2" id="KW-1015">Disulfide bond</keyword>
<organism evidence="4">
    <name type="scientific">marine sediment metagenome</name>
    <dbReference type="NCBI Taxonomy" id="412755"/>
    <lineage>
        <taxon>unclassified sequences</taxon>
        <taxon>metagenomes</taxon>
        <taxon>ecological metagenomes</taxon>
    </lineage>
</organism>
<keyword evidence="1" id="KW-0732">Signal</keyword>
<gene>
    <name evidence="4" type="ORF">S06H3_30078</name>
</gene>
<evidence type="ECO:0000259" key="3">
    <source>
        <dbReference type="SMART" id="SM00560"/>
    </source>
</evidence>
<dbReference type="InterPro" id="IPR013320">
    <property type="entry name" value="ConA-like_dom_sf"/>
</dbReference>
<name>X1NH59_9ZZZZ</name>
<evidence type="ECO:0000256" key="2">
    <source>
        <dbReference type="ARBA" id="ARBA00023157"/>
    </source>
</evidence>
<dbReference type="AlphaFoldDB" id="X1NH59"/>
<comment type="caution">
    <text evidence="4">The sequence shown here is derived from an EMBL/GenBank/DDBJ whole genome shotgun (WGS) entry which is preliminary data.</text>
</comment>
<dbReference type="InterPro" id="IPR006558">
    <property type="entry name" value="LamG-like"/>
</dbReference>
<dbReference type="SUPFAM" id="SSF49899">
    <property type="entry name" value="Concanavalin A-like lectins/glucanases"/>
    <property type="match status" value="1"/>
</dbReference>